<name>A0A383BD62_9ZZZZ</name>
<dbReference type="AlphaFoldDB" id="A0A383BD62"/>
<sequence>MPAVEQRIPIIRELSGEICITVIRTTD</sequence>
<protein>
    <submittedName>
        <fullName evidence="1">Uncharacterized protein</fullName>
    </submittedName>
</protein>
<evidence type="ECO:0000313" key="1">
    <source>
        <dbReference type="EMBL" id="SVE18106.1"/>
    </source>
</evidence>
<accession>A0A383BD62</accession>
<dbReference type="EMBL" id="UINC01199600">
    <property type="protein sequence ID" value="SVE18106.1"/>
    <property type="molecule type" value="Genomic_DNA"/>
</dbReference>
<organism evidence="1">
    <name type="scientific">marine metagenome</name>
    <dbReference type="NCBI Taxonomy" id="408172"/>
    <lineage>
        <taxon>unclassified sequences</taxon>
        <taxon>metagenomes</taxon>
        <taxon>ecological metagenomes</taxon>
    </lineage>
</organism>
<gene>
    <name evidence="1" type="ORF">METZ01_LOCUS470960</name>
</gene>
<reference evidence="1" key="1">
    <citation type="submission" date="2018-05" db="EMBL/GenBank/DDBJ databases">
        <authorList>
            <person name="Lanie J.A."/>
            <person name="Ng W.-L."/>
            <person name="Kazmierczak K.M."/>
            <person name="Andrzejewski T.M."/>
            <person name="Davidsen T.M."/>
            <person name="Wayne K.J."/>
            <person name="Tettelin H."/>
            <person name="Glass J.I."/>
            <person name="Rusch D."/>
            <person name="Podicherti R."/>
            <person name="Tsui H.-C.T."/>
            <person name="Winkler M.E."/>
        </authorList>
    </citation>
    <scope>NUCLEOTIDE SEQUENCE</scope>
</reference>
<proteinExistence type="predicted"/>
<feature type="non-terminal residue" evidence="1">
    <location>
        <position position="27"/>
    </location>
</feature>